<feature type="transmembrane region" description="Helical" evidence="1">
    <location>
        <begin position="93"/>
        <end position="116"/>
    </location>
</feature>
<feature type="transmembrane region" description="Helical" evidence="1">
    <location>
        <begin position="140"/>
        <end position="168"/>
    </location>
</feature>
<protein>
    <submittedName>
        <fullName evidence="3">MARVEL domain-containing protein</fullName>
    </submittedName>
</protein>
<feature type="transmembrane region" description="Helical" evidence="1">
    <location>
        <begin position="58"/>
        <end position="81"/>
    </location>
</feature>
<dbReference type="AlphaFoldDB" id="A0A915PGB4"/>
<evidence type="ECO:0000256" key="1">
    <source>
        <dbReference type="SAM" id="Phobius"/>
    </source>
</evidence>
<keyword evidence="2" id="KW-1185">Reference proteome</keyword>
<evidence type="ECO:0000313" key="2">
    <source>
        <dbReference type="Proteomes" id="UP000887581"/>
    </source>
</evidence>
<keyword evidence="1" id="KW-0472">Membrane</keyword>
<accession>A0A915PGB4</accession>
<keyword evidence="1" id="KW-1133">Transmembrane helix</keyword>
<name>A0A915PGB4_9BILA</name>
<sequence>MLLSRLKSNLPPRNRSTPQYYTCFGRVHVQTALQLIIIVTFAWDIYRWIDFIGNRNVLFGWVEIFAEICNALFGISLIIAYCFKSAFFLLPYLFLQLFTLVALMILLCVSVLTIIWPKNSWAPSFHTYPQTKPSTIRLNALLYALSPLTFALMLIWVIRVLFACYVYFSDQKKAEATFPVVTIQNNGPDTDITIASSNEPSDVTTTIKTMPIADIPIKSTAPVTFSNPNFILQDEDNENRL</sequence>
<evidence type="ECO:0000313" key="3">
    <source>
        <dbReference type="WBParaSite" id="sdigi.contig144.g5186.t1"/>
    </source>
</evidence>
<organism evidence="2 3">
    <name type="scientific">Setaria digitata</name>
    <dbReference type="NCBI Taxonomy" id="48799"/>
    <lineage>
        <taxon>Eukaryota</taxon>
        <taxon>Metazoa</taxon>
        <taxon>Ecdysozoa</taxon>
        <taxon>Nematoda</taxon>
        <taxon>Chromadorea</taxon>
        <taxon>Rhabditida</taxon>
        <taxon>Spirurina</taxon>
        <taxon>Spiruromorpha</taxon>
        <taxon>Filarioidea</taxon>
        <taxon>Setariidae</taxon>
        <taxon>Setaria</taxon>
    </lineage>
</organism>
<keyword evidence="1" id="KW-0812">Transmembrane</keyword>
<dbReference type="WBParaSite" id="sdigi.contig144.g5186.t1">
    <property type="protein sequence ID" value="sdigi.contig144.g5186.t1"/>
    <property type="gene ID" value="sdigi.contig144.g5186"/>
</dbReference>
<reference evidence="3" key="1">
    <citation type="submission" date="2022-11" db="UniProtKB">
        <authorList>
            <consortium name="WormBaseParasite"/>
        </authorList>
    </citation>
    <scope>IDENTIFICATION</scope>
</reference>
<dbReference type="Proteomes" id="UP000887581">
    <property type="component" value="Unplaced"/>
</dbReference>
<feature type="transmembrane region" description="Helical" evidence="1">
    <location>
        <begin position="21"/>
        <end position="46"/>
    </location>
</feature>
<proteinExistence type="predicted"/>